<keyword evidence="3" id="KW-1185">Reference proteome</keyword>
<evidence type="ECO:0000313" key="3">
    <source>
        <dbReference type="Proteomes" id="UP000054776"/>
    </source>
</evidence>
<comment type="caution">
    <text evidence="2">The sequence shown here is derived from an EMBL/GenBank/DDBJ whole genome shotgun (WGS) entry which is preliminary data.</text>
</comment>
<organism evidence="2 3">
    <name type="scientific">Trichinella spiralis</name>
    <name type="common">Trichina worm</name>
    <dbReference type="NCBI Taxonomy" id="6334"/>
    <lineage>
        <taxon>Eukaryota</taxon>
        <taxon>Metazoa</taxon>
        <taxon>Ecdysozoa</taxon>
        <taxon>Nematoda</taxon>
        <taxon>Enoplea</taxon>
        <taxon>Dorylaimia</taxon>
        <taxon>Trichinellida</taxon>
        <taxon>Trichinellidae</taxon>
        <taxon>Trichinella</taxon>
    </lineage>
</organism>
<evidence type="ECO:0000313" key="2">
    <source>
        <dbReference type="EMBL" id="KRY37151.1"/>
    </source>
</evidence>
<feature type="region of interest" description="Disordered" evidence="1">
    <location>
        <begin position="106"/>
        <end position="126"/>
    </location>
</feature>
<protein>
    <submittedName>
        <fullName evidence="2">Uncharacterized protein</fullName>
    </submittedName>
</protein>
<feature type="compositionally biased region" description="Polar residues" evidence="1">
    <location>
        <begin position="115"/>
        <end position="126"/>
    </location>
</feature>
<dbReference type="InParanoid" id="A0A0V1BK26"/>
<dbReference type="EMBL" id="JYDH01000036">
    <property type="protein sequence ID" value="KRY37151.1"/>
    <property type="molecule type" value="Genomic_DNA"/>
</dbReference>
<gene>
    <name evidence="2" type="ORF">T01_9741</name>
</gene>
<sequence>MCKFENCYSSQISKLNDRRIQVWNEASSLGKFVQDENSKNKLLEIVIYLHNNQILHWNWVENFEVEPEAGRTRENVKNRDIFPAVQQIASPAWKREENGVDRSLKQTYKRPPPAFNNSSKQSFGQRHSKTTTISYMQFTKKNFNFSLS</sequence>
<name>A0A0V1BK26_TRISP</name>
<evidence type="ECO:0000256" key="1">
    <source>
        <dbReference type="SAM" id="MobiDB-lite"/>
    </source>
</evidence>
<proteinExistence type="predicted"/>
<dbReference type="AlphaFoldDB" id="A0A0V1BK26"/>
<accession>A0A0V1BK26</accession>
<dbReference type="Proteomes" id="UP000054776">
    <property type="component" value="Unassembled WGS sequence"/>
</dbReference>
<reference evidence="2 3" key="1">
    <citation type="submission" date="2015-01" db="EMBL/GenBank/DDBJ databases">
        <title>Evolution of Trichinella species and genotypes.</title>
        <authorList>
            <person name="Korhonen P.K."/>
            <person name="Edoardo P."/>
            <person name="Giuseppe L.R."/>
            <person name="Gasser R.B."/>
        </authorList>
    </citation>
    <scope>NUCLEOTIDE SEQUENCE [LARGE SCALE GENOMIC DNA]</scope>
    <source>
        <strain evidence="2">ISS3</strain>
    </source>
</reference>
<dbReference type="OrthoDB" id="10414290at2759"/>